<proteinExistence type="predicted"/>
<evidence type="ECO:0000313" key="1">
    <source>
        <dbReference type="EMBL" id="KAF2102186.1"/>
    </source>
</evidence>
<sequence length="217" mass="23713">MNIQCSKGNAAKSGQGLAALAMLQQEDARLAGWSALGKRQVIRPGTEIADGNTAPITREACGKFGLVCSKCLTCTRGRRTAIFDASCAKLELYCRADQRHRGYELGLFSRVAKRWSASEVQVQQGGNARQDNHCPVAGGKRARKCRHGTLVPTASELQPDSLASADCIRIAREYHHLKRWRSAVAMLNFANNSHFWARAIRRIQCSNLSCAGAVSKL</sequence>
<comment type="caution">
    <text evidence="1">The sequence shown here is derived from an EMBL/GenBank/DDBJ whole genome shotgun (WGS) entry which is preliminary data.</text>
</comment>
<gene>
    <name evidence="1" type="ORF">NA57DRAFT_54110</name>
</gene>
<name>A0A9P4IIC3_9PEZI</name>
<dbReference type="AlphaFoldDB" id="A0A9P4IIC3"/>
<protein>
    <submittedName>
        <fullName evidence="1">Uncharacterized protein</fullName>
    </submittedName>
</protein>
<evidence type="ECO:0000313" key="2">
    <source>
        <dbReference type="Proteomes" id="UP000799772"/>
    </source>
</evidence>
<accession>A0A9P4IIC3</accession>
<keyword evidence="2" id="KW-1185">Reference proteome</keyword>
<dbReference type="EMBL" id="ML978123">
    <property type="protein sequence ID" value="KAF2102186.1"/>
    <property type="molecule type" value="Genomic_DNA"/>
</dbReference>
<dbReference type="Proteomes" id="UP000799772">
    <property type="component" value="Unassembled WGS sequence"/>
</dbReference>
<reference evidence="1" key="1">
    <citation type="journal article" date="2020" name="Stud. Mycol.">
        <title>101 Dothideomycetes genomes: a test case for predicting lifestyles and emergence of pathogens.</title>
        <authorList>
            <person name="Haridas S."/>
            <person name="Albert R."/>
            <person name="Binder M."/>
            <person name="Bloem J."/>
            <person name="Labutti K."/>
            <person name="Salamov A."/>
            <person name="Andreopoulos B."/>
            <person name="Baker S."/>
            <person name="Barry K."/>
            <person name="Bills G."/>
            <person name="Bluhm B."/>
            <person name="Cannon C."/>
            <person name="Castanera R."/>
            <person name="Culley D."/>
            <person name="Daum C."/>
            <person name="Ezra D."/>
            <person name="Gonzalez J."/>
            <person name="Henrissat B."/>
            <person name="Kuo A."/>
            <person name="Liang C."/>
            <person name="Lipzen A."/>
            <person name="Lutzoni F."/>
            <person name="Magnuson J."/>
            <person name="Mondo S."/>
            <person name="Nolan M."/>
            <person name="Ohm R."/>
            <person name="Pangilinan J."/>
            <person name="Park H.-J."/>
            <person name="Ramirez L."/>
            <person name="Alfaro M."/>
            <person name="Sun H."/>
            <person name="Tritt A."/>
            <person name="Yoshinaga Y."/>
            <person name="Zwiers L.-H."/>
            <person name="Turgeon B."/>
            <person name="Goodwin S."/>
            <person name="Spatafora J."/>
            <person name="Crous P."/>
            <person name="Grigoriev I."/>
        </authorList>
    </citation>
    <scope>NUCLEOTIDE SEQUENCE</scope>
    <source>
        <strain evidence="1">CBS 133067</strain>
    </source>
</reference>
<organism evidence="1 2">
    <name type="scientific">Rhizodiscina lignyota</name>
    <dbReference type="NCBI Taxonomy" id="1504668"/>
    <lineage>
        <taxon>Eukaryota</taxon>
        <taxon>Fungi</taxon>
        <taxon>Dikarya</taxon>
        <taxon>Ascomycota</taxon>
        <taxon>Pezizomycotina</taxon>
        <taxon>Dothideomycetes</taxon>
        <taxon>Pleosporomycetidae</taxon>
        <taxon>Aulographales</taxon>
        <taxon>Rhizodiscinaceae</taxon>
        <taxon>Rhizodiscina</taxon>
    </lineage>
</organism>